<organism evidence="1">
    <name type="scientific">mine drainage metagenome</name>
    <dbReference type="NCBI Taxonomy" id="410659"/>
    <lineage>
        <taxon>unclassified sequences</taxon>
        <taxon>metagenomes</taxon>
        <taxon>ecological metagenomes</taxon>
    </lineage>
</organism>
<reference evidence="1" key="1">
    <citation type="submission" date="2016-10" db="EMBL/GenBank/DDBJ databases">
        <title>Sequence of Gallionella enrichment culture.</title>
        <authorList>
            <person name="Poehlein A."/>
            <person name="Muehling M."/>
            <person name="Daniel R."/>
        </authorList>
    </citation>
    <scope>NUCLEOTIDE SEQUENCE</scope>
</reference>
<accession>A0A1J5QXA3</accession>
<comment type="caution">
    <text evidence="1">The sequence shown here is derived from an EMBL/GenBank/DDBJ whole genome shotgun (WGS) entry which is preliminary data.</text>
</comment>
<dbReference type="EMBL" id="MLJW01000615">
    <property type="protein sequence ID" value="OIQ84471.1"/>
    <property type="molecule type" value="Genomic_DNA"/>
</dbReference>
<gene>
    <name evidence="1" type="ORF">GALL_336940</name>
</gene>
<sequence>MLGCLTATALTANINICTAFILFVCLQVNNVRNLHVATVCNPTLFDMPFDYITCASLKVRGFFKYLGIDNVSLATPHPLH</sequence>
<proteinExistence type="predicted"/>
<name>A0A1J5QXA3_9ZZZZ</name>
<dbReference type="AlphaFoldDB" id="A0A1J5QXA3"/>
<protein>
    <submittedName>
        <fullName evidence="1">Uncharacterized protein</fullName>
    </submittedName>
</protein>
<evidence type="ECO:0000313" key="1">
    <source>
        <dbReference type="EMBL" id="OIQ84471.1"/>
    </source>
</evidence>